<dbReference type="Proteomes" id="UP000327013">
    <property type="component" value="Chromosome 8"/>
</dbReference>
<evidence type="ECO:0000313" key="1">
    <source>
        <dbReference type="EMBL" id="KAE8124598.1"/>
    </source>
</evidence>
<dbReference type="AlphaFoldDB" id="A0A5N6RQC7"/>
<keyword evidence="2" id="KW-1185">Reference proteome</keyword>
<organism evidence="1 2">
    <name type="scientific">Carpinus fangiana</name>
    <dbReference type="NCBI Taxonomy" id="176857"/>
    <lineage>
        <taxon>Eukaryota</taxon>
        <taxon>Viridiplantae</taxon>
        <taxon>Streptophyta</taxon>
        <taxon>Embryophyta</taxon>
        <taxon>Tracheophyta</taxon>
        <taxon>Spermatophyta</taxon>
        <taxon>Magnoliopsida</taxon>
        <taxon>eudicotyledons</taxon>
        <taxon>Gunneridae</taxon>
        <taxon>Pentapetalae</taxon>
        <taxon>rosids</taxon>
        <taxon>fabids</taxon>
        <taxon>Fagales</taxon>
        <taxon>Betulaceae</taxon>
        <taxon>Carpinus</taxon>
    </lineage>
</organism>
<evidence type="ECO:0000313" key="2">
    <source>
        <dbReference type="Proteomes" id="UP000327013"/>
    </source>
</evidence>
<name>A0A5N6RQC7_9ROSI</name>
<reference evidence="1 2" key="1">
    <citation type="submission" date="2019-06" db="EMBL/GenBank/DDBJ databases">
        <title>A chromosomal-level reference genome of Carpinus fangiana (Coryloideae, Betulaceae).</title>
        <authorList>
            <person name="Yang X."/>
            <person name="Wang Z."/>
            <person name="Zhang L."/>
            <person name="Hao G."/>
            <person name="Liu J."/>
            <person name="Yang Y."/>
        </authorList>
    </citation>
    <scope>NUCLEOTIDE SEQUENCE [LARGE SCALE GENOMIC DNA]</scope>
    <source>
        <strain evidence="1">Cfa_2016G</strain>
        <tissue evidence="1">Leaf</tissue>
    </source>
</reference>
<proteinExistence type="predicted"/>
<gene>
    <name evidence="1" type="ORF">FH972_019465</name>
</gene>
<dbReference type="EMBL" id="CM017328">
    <property type="protein sequence ID" value="KAE8124598.1"/>
    <property type="molecule type" value="Genomic_DNA"/>
</dbReference>
<protein>
    <submittedName>
        <fullName evidence="1">Uncharacterized protein</fullName>
    </submittedName>
</protein>
<accession>A0A5N6RQC7</accession>
<sequence>MARDFGALVGAHVDDAGVVLESSGGLLFLMPLSIISMSSLIRLITHSKIETPIADCRENLTLAKRTFELEALASPLSMSLSSLHKVEDPQAQGIGGPRRAGCDIVAELAALLLQFLTCWSWNLGTTSV</sequence>